<feature type="compositionally biased region" description="Basic and acidic residues" evidence="5">
    <location>
        <begin position="102"/>
        <end position="115"/>
    </location>
</feature>
<dbReference type="InterPro" id="IPR013083">
    <property type="entry name" value="Znf_RING/FYVE/PHD"/>
</dbReference>
<keyword evidence="1" id="KW-0479">Metal-binding</keyword>
<evidence type="ECO:0000313" key="8">
    <source>
        <dbReference type="Proteomes" id="UP000027195"/>
    </source>
</evidence>
<dbReference type="OrthoDB" id="8062037at2759"/>
<dbReference type="GO" id="GO:0016567">
    <property type="term" value="P:protein ubiquitination"/>
    <property type="evidence" value="ECO:0007669"/>
    <property type="project" value="TreeGrafter"/>
</dbReference>
<feature type="region of interest" description="Disordered" evidence="5">
    <location>
        <begin position="94"/>
        <end position="143"/>
    </location>
</feature>
<dbReference type="Proteomes" id="UP000027195">
    <property type="component" value="Unassembled WGS sequence"/>
</dbReference>
<dbReference type="STRING" id="930990.A0A067M5A1"/>
<protein>
    <recommendedName>
        <fullName evidence="6">RING-type domain-containing protein</fullName>
    </recommendedName>
</protein>
<evidence type="ECO:0000259" key="6">
    <source>
        <dbReference type="PROSITE" id="PS50089"/>
    </source>
</evidence>
<accession>A0A067M5A1</accession>
<feature type="compositionally biased region" description="Gly residues" evidence="5">
    <location>
        <begin position="130"/>
        <end position="143"/>
    </location>
</feature>
<name>A0A067M5A1_BOTB1</name>
<proteinExistence type="predicted"/>
<gene>
    <name evidence="7" type="ORF">BOTBODRAFT_115481</name>
</gene>
<keyword evidence="8" id="KW-1185">Reference proteome</keyword>
<feature type="compositionally biased region" description="Low complexity" evidence="5">
    <location>
        <begin position="117"/>
        <end position="129"/>
    </location>
</feature>
<keyword evidence="3" id="KW-0862">Zinc</keyword>
<dbReference type="EMBL" id="KL198065">
    <property type="protein sequence ID" value="KDQ10739.1"/>
    <property type="molecule type" value="Genomic_DNA"/>
</dbReference>
<dbReference type="PANTHER" id="PTHR46171:SF3">
    <property type="entry name" value="GH10160P"/>
    <property type="match status" value="1"/>
</dbReference>
<reference evidence="8" key="1">
    <citation type="journal article" date="2014" name="Proc. Natl. Acad. Sci. U.S.A.">
        <title>Extensive sampling of basidiomycete genomes demonstrates inadequacy of the white-rot/brown-rot paradigm for wood decay fungi.</title>
        <authorList>
            <person name="Riley R."/>
            <person name="Salamov A.A."/>
            <person name="Brown D.W."/>
            <person name="Nagy L.G."/>
            <person name="Floudas D."/>
            <person name="Held B.W."/>
            <person name="Levasseur A."/>
            <person name="Lombard V."/>
            <person name="Morin E."/>
            <person name="Otillar R."/>
            <person name="Lindquist E.A."/>
            <person name="Sun H."/>
            <person name="LaButti K.M."/>
            <person name="Schmutz J."/>
            <person name="Jabbour D."/>
            <person name="Luo H."/>
            <person name="Baker S.E."/>
            <person name="Pisabarro A.G."/>
            <person name="Walton J.D."/>
            <person name="Blanchette R.A."/>
            <person name="Henrissat B."/>
            <person name="Martin F."/>
            <person name="Cullen D."/>
            <person name="Hibbett D.S."/>
            <person name="Grigoriev I.V."/>
        </authorList>
    </citation>
    <scope>NUCLEOTIDE SEQUENCE [LARGE SCALE GENOMIC DNA]</scope>
    <source>
        <strain evidence="8">FD-172 SS1</strain>
    </source>
</reference>
<keyword evidence="2 4" id="KW-0863">Zinc-finger</keyword>
<organism evidence="7 8">
    <name type="scientific">Botryobasidium botryosum (strain FD-172 SS1)</name>
    <dbReference type="NCBI Taxonomy" id="930990"/>
    <lineage>
        <taxon>Eukaryota</taxon>
        <taxon>Fungi</taxon>
        <taxon>Dikarya</taxon>
        <taxon>Basidiomycota</taxon>
        <taxon>Agaricomycotina</taxon>
        <taxon>Agaricomycetes</taxon>
        <taxon>Cantharellales</taxon>
        <taxon>Botryobasidiaceae</taxon>
        <taxon>Botryobasidium</taxon>
    </lineage>
</organism>
<dbReference type="GO" id="GO:0008270">
    <property type="term" value="F:zinc ion binding"/>
    <property type="evidence" value="ECO:0007669"/>
    <property type="project" value="UniProtKB-KW"/>
</dbReference>
<evidence type="ECO:0000256" key="3">
    <source>
        <dbReference type="ARBA" id="ARBA00022833"/>
    </source>
</evidence>
<dbReference type="AlphaFoldDB" id="A0A067M5A1"/>
<dbReference type="GO" id="GO:0061630">
    <property type="term" value="F:ubiquitin protein ligase activity"/>
    <property type="evidence" value="ECO:0007669"/>
    <property type="project" value="TreeGrafter"/>
</dbReference>
<evidence type="ECO:0000256" key="1">
    <source>
        <dbReference type="ARBA" id="ARBA00022723"/>
    </source>
</evidence>
<evidence type="ECO:0000256" key="4">
    <source>
        <dbReference type="PROSITE-ProRule" id="PRU00175"/>
    </source>
</evidence>
<feature type="domain" description="RING-type" evidence="6">
    <location>
        <begin position="51"/>
        <end position="93"/>
    </location>
</feature>
<dbReference type="Pfam" id="PF13639">
    <property type="entry name" value="zf-RING_2"/>
    <property type="match status" value="1"/>
</dbReference>
<evidence type="ECO:0000256" key="5">
    <source>
        <dbReference type="SAM" id="MobiDB-lite"/>
    </source>
</evidence>
<dbReference type="InterPro" id="IPR011016">
    <property type="entry name" value="Znf_RING-CH"/>
</dbReference>
<dbReference type="PANTHER" id="PTHR46171">
    <property type="entry name" value="GH10160P"/>
    <property type="match status" value="1"/>
</dbReference>
<dbReference type="HOGENOM" id="CLU_129412_0_0_1"/>
<evidence type="ECO:0000256" key="2">
    <source>
        <dbReference type="ARBA" id="ARBA00022771"/>
    </source>
</evidence>
<dbReference type="SMART" id="SM00744">
    <property type="entry name" value="RINGv"/>
    <property type="match status" value="1"/>
</dbReference>
<sequence length="143" mass="15500">DEDIDTSYEGLLRLQARIGEARPRSTPSHVIDALPSGPYKDFRNADSEIRCPICLDDYKPLDTVLRIDPCTHFFHQDCLKQWLGTAATCPVCRGRVQGPKGDSNEPGDHDGHDGDTSGDSSTSNGSLGSRRGGGGGGLMRRWS</sequence>
<feature type="non-terminal residue" evidence="7">
    <location>
        <position position="1"/>
    </location>
</feature>
<dbReference type="InterPro" id="IPR001841">
    <property type="entry name" value="Znf_RING"/>
</dbReference>
<dbReference type="SUPFAM" id="SSF57850">
    <property type="entry name" value="RING/U-box"/>
    <property type="match status" value="1"/>
</dbReference>
<dbReference type="SMART" id="SM00184">
    <property type="entry name" value="RING"/>
    <property type="match status" value="1"/>
</dbReference>
<evidence type="ECO:0000313" key="7">
    <source>
        <dbReference type="EMBL" id="KDQ10739.1"/>
    </source>
</evidence>
<dbReference type="Gene3D" id="3.30.40.10">
    <property type="entry name" value="Zinc/RING finger domain, C3HC4 (zinc finger)"/>
    <property type="match status" value="1"/>
</dbReference>
<dbReference type="InParanoid" id="A0A067M5A1"/>
<dbReference type="PROSITE" id="PS50089">
    <property type="entry name" value="ZF_RING_2"/>
    <property type="match status" value="1"/>
</dbReference>